<proteinExistence type="predicted"/>
<dbReference type="RefSeq" id="WP_041017658.1">
    <property type="nucleotide sequence ID" value="NZ_CCEJ010000005.1"/>
</dbReference>
<dbReference type="SUPFAM" id="SSF50978">
    <property type="entry name" value="WD40 repeat-like"/>
    <property type="match status" value="1"/>
</dbReference>
<evidence type="ECO:0000259" key="3">
    <source>
        <dbReference type="PROSITE" id="PS50181"/>
    </source>
</evidence>
<comment type="caution">
    <text evidence="4">The sequence shown here is derived from an EMBL/GenBank/DDBJ whole genome shotgun (WGS) entry which is preliminary data.</text>
</comment>
<dbReference type="Gene3D" id="1.20.1280.50">
    <property type="match status" value="1"/>
</dbReference>
<keyword evidence="2" id="KW-0677">Repeat</keyword>
<dbReference type="Proteomes" id="UP000031552">
    <property type="component" value="Unassembled WGS sequence"/>
</dbReference>
<dbReference type="PANTHER" id="PTHR44436:SF1">
    <property type="entry name" value="F-BOX_WD REPEAT-CONTAINING PROTEIN 2"/>
    <property type="match status" value="1"/>
</dbReference>
<dbReference type="InterPro" id="IPR001810">
    <property type="entry name" value="F-box_dom"/>
</dbReference>
<dbReference type="Gene3D" id="2.130.10.10">
    <property type="entry name" value="YVTN repeat-like/Quinoprotein amine dehydrogenase"/>
    <property type="match status" value="1"/>
</dbReference>
<organism evidence="4 5">
    <name type="scientific">Candidatus Criblamydia sequanensis CRIB-18</name>
    <dbReference type="NCBI Taxonomy" id="1437425"/>
    <lineage>
        <taxon>Bacteria</taxon>
        <taxon>Pseudomonadati</taxon>
        <taxon>Chlamydiota</taxon>
        <taxon>Chlamydiia</taxon>
        <taxon>Parachlamydiales</taxon>
        <taxon>Candidatus Criblamydiaceae</taxon>
        <taxon>Candidatus Criblamydia</taxon>
    </lineage>
</organism>
<dbReference type="Pfam" id="PF12937">
    <property type="entry name" value="F-box-like"/>
    <property type="match status" value="1"/>
</dbReference>
<evidence type="ECO:0000313" key="5">
    <source>
        <dbReference type="Proteomes" id="UP000031552"/>
    </source>
</evidence>
<sequence length="432" mass="50014">MSVEEASNNRISNQEDVPYENKDIVSLLPFEIALHLFIMMDVKSIITGSLVSKTWRDITQDAMIWRIKCKNEFPRAFEIVRRDHLFSKEIHLNFYALLSLKHEPVIQTLPFIFKNKYPVSISEEGKVLGVAQFPIDFQDRVLYESVKELANPNFFKLEEPTNIIFSVNDPPFFCYNPTDIESLIYHKNFIIASTHSSIHIFDKETFAFYTKINDFGTRVTCLASSEKYLIAGNDSGKIFFIDTDLKKVIKKQQASRVSITHVFAYGNKVITYDFNRVIKVWDPKSFNLLETADCCFKEKGPLRYPELLSISDKKLFSSSIISSYRKPDAINFSYKSLILIRSLESKKILKEFKILGFITCYEFINNNLVFFMVKQANYYDSWENVGGKLIIFDLKNEKIAFKISLKNTLIALKKVGSQLIGLTNSLSYTWDL</sequence>
<keyword evidence="5" id="KW-1185">Reference proteome</keyword>
<evidence type="ECO:0000256" key="2">
    <source>
        <dbReference type="ARBA" id="ARBA00022737"/>
    </source>
</evidence>
<accession>A0A090D280</accession>
<dbReference type="InterPro" id="IPR015943">
    <property type="entry name" value="WD40/YVTN_repeat-like_dom_sf"/>
</dbReference>
<dbReference type="AlphaFoldDB" id="A0A090D280"/>
<dbReference type="InterPro" id="IPR042627">
    <property type="entry name" value="FBXW2"/>
</dbReference>
<dbReference type="PANTHER" id="PTHR44436">
    <property type="entry name" value="F-BOX/WD REPEAT-CONTAINING PROTEIN 2"/>
    <property type="match status" value="1"/>
</dbReference>
<feature type="domain" description="F-box" evidence="3">
    <location>
        <begin position="22"/>
        <end position="68"/>
    </location>
</feature>
<name>A0A090D280_9BACT</name>
<dbReference type="STRING" id="1437425.CSEC_1303"/>
<dbReference type="SUPFAM" id="SSF81383">
    <property type="entry name" value="F-box domain"/>
    <property type="match status" value="1"/>
</dbReference>
<dbReference type="PROSITE" id="PS50181">
    <property type="entry name" value="FBOX"/>
    <property type="match status" value="1"/>
</dbReference>
<dbReference type="InterPro" id="IPR036322">
    <property type="entry name" value="WD40_repeat_dom_sf"/>
</dbReference>
<dbReference type="EMBL" id="CCEJ010000005">
    <property type="protein sequence ID" value="CDR34123.1"/>
    <property type="molecule type" value="Genomic_DNA"/>
</dbReference>
<reference evidence="4" key="1">
    <citation type="submission" date="2013-12" db="EMBL/GenBank/DDBJ databases">
        <authorList>
            <person name="Linke B."/>
        </authorList>
    </citation>
    <scope>NUCLEOTIDE SEQUENCE [LARGE SCALE GENOMIC DNA]</scope>
    <source>
        <strain evidence="4">CRIB-18</strain>
    </source>
</reference>
<gene>
    <name evidence="4" type="ORF">CSEC_1303</name>
</gene>
<protein>
    <submittedName>
        <fullName evidence="4">F-box and WD repeat-containing protein</fullName>
    </submittedName>
</protein>
<keyword evidence="1" id="KW-0853">WD repeat</keyword>
<dbReference type="InterPro" id="IPR036047">
    <property type="entry name" value="F-box-like_dom_sf"/>
</dbReference>
<reference evidence="4" key="2">
    <citation type="submission" date="2014-09" db="EMBL/GenBank/DDBJ databases">
        <title>Criblamydia sequanensis harbors a mega-plasmid encoding arsenite resistance.</title>
        <authorList>
            <person name="Bertelli C."/>
            <person name="Goesmann A."/>
            <person name="Greub G."/>
        </authorList>
    </citation>
    <scope>NUCLEOTIDE SEQUENCE [LARGE SCALE GENOMIC DNA]</scope>
    <source>
        <strain evidence="4">CRIB-18</strain>
    </source>
</reference>
<evidence type="ECO:0000256" key="1">
    <source>
        <dbReference type="ARBA" id="ARBA00022574"/>
    </source>
</evidence>
<evidence type="ECO:0000313" key="4">
    <source>
        <dbReference type="EMBL" id="CDR34123.1"/>
    </source>
</evidence>